<protein>
    <submittedName>
        <fullName evidence="2">TIGR03084 family protein</fullName>
    </submittedName>
</protein>
<dbReference type="SUPFAM" id="SSF109854">
    <property type="entry name" value="DinB/YfiT-like putative metalloenzymes"/>
    <property type="match status" value="1"/>
</dbReference>
<dbReference type="InterPro" id="IPR034660">
    <property type="entry name" value="DinB/YfiT-like"/>
</dbReference>
<organism evidence="2 3">
    <name type="scientific">Planobispora longispora</name>
    <dbReference type="NCBI Taxonomy" id="28887"/>
    <lineage>
        <taxon>Bacteria</taxon>
        <taxon>Bacillati</taxon>
        <taxon>Actinomycetota</taxon>
        <taxon>Actinomycetes</taxon>
        <taxon>Streptosporangiales</taxon>
        <taxon>Streptosporangiaceae</taxon>
        <taxon>Planobispora</taxon>
    </lineage>
</organism>
<dbReference type="InterPro" id="IPR024344">
    <property type="entry name" value="MDMPI_metal-binding"/>
</dbReference>
<comment type="caution">
    <text evidence="2">The sequence shown here is derived from an EMBL/GenBank/DDBJ whole genome shotgun (WGS) entry which is preliminary data.</text>
</comment>
<dbReference type="NCBIfam" id="TIGR03083">
    <property type="entry name" value="maleylpyruvate isomerase family mycothiol-dependent enzyme"/>
    <property type="match status" value="1"/>
</dbReference>
<gene>
    <name evidence="2" type="ORF">Plo01_52330</name>
</gene>
<feature type="domain" description="Mycothiol-dependent maleylpyruvate isomerase metal-binding" evidence="1">
    <location>
        <begin position="55"/>
        <end position="182"/>
    </location>
</feature>
<dbReference type="EMBL" id="BOOH01000044">
    <property type="protein sequence ID" value="GIH78804.1"/>
    <property type="molecule type" value="Genomic_DNA"/>
</dbReference>
<dbReference type="RefSeq" id="WP_203893302.1">
    <property type="nucleotide sequence ID" value="NZ_BOOH01000044.1"/>
</dbReference>
<evidence type="ECO:0000259" key="1">
    <source>
        <dbReference type="Pfam" id="PF11716"/>
    </source>
</evidence>
<evidence type="ECO:0000313" key="2">
    <source>
        <dbReference type="EMBL" id="GIH78804.1"/>
    </source>
</evidence>
<dbReference type="Proteomes" id="UP000616724">
    <property type="component" value="Unassembled WGS sequence"/>
</dbReference>
<evidence type="ECO:0000313" key="3">
    <source>
        <dbReference type="Proteomes" id="UP000616724"/>
    </source>
</evidence>
<dbReference type="AlphaFoldDB" id="A0A8J3RSI8"/>
<proteinExistence type="predicted"/>
<dbReference type="GO" id="GO:0046872">
    <property type="term" value="F:metal ion binding"/>
    <property type="evidence" value="ECO:0007669"/>
    <property type="project" value="InterPro"/>
</dbReference>
<dbReference type="Pfam" id="PF11716">
    <property type="entry name" value="MDMPI_N"/>
    <property type="match status" value="1"/>
</dbReference>
<reference evidence="2 3" key="1">
    <citation type="submission" date="2021-01" db="EMBL/GenBank/DDBJ databases">
        <title>Whole genome shotgun sequence of Planobispora longispora NBRC 13918.</title>
        <authorList>
            <person name="Komaki H."/>
            <person name="Tamura T."/>
        </authorList>
    </citation>
    <scope>NUCLEOTIDE SEQUENCE [LARGE SCALE GENOMIC DNA]</scope>
    <source>
        <strain evidence="2 3">NBRC 13918</strain>
    </source>
</reference>
<dbReference type="Gene3D" id="1.20.120.450">
    <property type="entry name" value="dinb family like domain"/>
    <property type="match status" value="1"/>
</dbReference>
<name>A0A8J3RSI8_9ACTN</name>
<keyword evidence="3" id="KW-1185">Reference proteome</keyword>
<accession>A0A8J3RSI8</accession>
<sequence length="322" mass="33557">MNDDPARRLYLDALTEAAEVPRTSLRPLLFTAARARRRPAVAASGWTAPYAGRIAAMDALLAEVDEDDWHKETVEGWTLQELLAHLAAKDGLVALAVGAPVLGPPVTVDEALARTAQLQEYERRREPGQTRRDWRAQADALCRHLAALPPDTPADVSGFPMAAADHLLGRALETWLHTADAAGVVGIAVPDPVPEHIAPTADLCVRVMPVTMRVSGHAVPEGRAVRLVLTGPGGGRWHVPLHPGGRAVREDGAAGGTGLDGASAGGIGTDGASADATITCDVVEFCFLVGGRGEPATFAAEVEGDSALARDLLHAAPALSGP</sequence>
<dbReference type="InterPro" id="IPR017517">
    <property type="entry name" value="Maleyloyr_isom"/>
</dbReference>